<dbReference type="Proteomes" id="UP000198611">
    <property type="component" value="Unassembled WGS sequence"/>
</dbReference>
<evidence type="ECO:0000256" key="12">
    <source>
        <dbReference type="ARBA" id="ARBA00023136"/>
    </source>
</evidence>
<feature type="active site" description="Acyl-ester intermediate" evidence="16">
    <location>
        <position position="294"/>
    </location>
</feature>
<keyword evidence="14 16" id="KW-0131">Cell cycle</keyword>
<dbReference type="Gene3D" id="3.40.710.10">
    <property type="entry name" value="DD-peptidase/beta-lactamase superfamily"/>
    <property type="match status" value="1"/>
</dbReference>
<evidence type="ECO:0000256" key="14">
    <source>
        <dbReference type="ARBA" id="ARBA00023306"/>
    </source>
</evidence>
<dbReference type="SUPFAM" id="SSF56519">
    <property type="entry name" value="Penicillin binding protein dimerisation domain"/>
    <property type="match status" value="1"/>
</dbReference>
<keyword evidence="2 16" id="KW-1003">Cell membrane</keyword>
<name>A0A1I1QSV0_9GAMM</name>
<keyword evidence="15 16" id="KW-0961">Cell wall biogenesis/degradation</keyword>
<accession>A0A1I1QSV0</accession>
<dbReference type="SUPFAM" id="SSF56601">
    <property type="entry name" value="beta-lactamase/transpeptidase-like"/>
    <property type="match status" value="1"/>
</dbReference>
<dbReference type="InterPro" id="IPR012338">
    <property type="entry name" value="Beta-lactam/transpept-like"/>
</dbReference>
<gene>
    <name evidence="16" type="primary">ftsI</name>
    <name evidence="19" type="ORF">SAMN05660831_01268</name>
</gene>
<keyword evidence="13 16" id="KW-0717">Septation</keyword>
<dbReference type="GO" id="GO:0008658">
    <property type="term" value="F:penicillin binding"/>
    <property type="evidence" value="ECO:0007669"/>
    <property type="project" value="InterPro"/>
</dbReference>
<evidence type="ECO:0000256" key="1">
    <source>
        <dbReference type="ARBA" id="ARBA00004370"/>
    </source>
</evidence>
<dbReference type="Gene3D" id="3.90.1310.10">
    <property type="entry name" value="Penicillin-binding protein 2a (Domain 2)"/>
    <property type="match status" value="1"/>
</dbReference>
<comment type="similarity">
    <text evidence="16">Belongs to the transpeptidase family. FtsI subfamily.</text>
</comment>
<keyword evidence="10 16" id="KW-0573">Peptidoglycan synthesis</keyword>
<feature type="domain" description="Penicillin-binding protein dimerisation" evidence="18">
    <location>
        <begin position="58"/>
        <end position="206"/>
    </location>
</feature>
<evidence type="ECO:0000313" key="20">
    <source>
        <dbReference type="Proteomes" id="UP000198611"/>
    </source>
</evidence>
<keyword evidence="4 16" id="KW-0132">Cell division</keyword>
<evidence type="ECO:0000256" key="13">
    <source>
        <dbReference type="ARBA" id="ARBA00023210"/>
    </source>
</evidence>
<evidence type="ECO:0000256" key="5">
    <source>
        <dbReference type="ARBA" id="ARBA00022645"/>
    </source>
</evidence>
<proteinExistence type="inferred from homology"/>
<dbReference type="STRING" id="1123397.SAMN05660831_01268"/>
<evidence type="ECO:0000256" key="15">
    <source>
        <dbReference type="ARBA" id="ARBA00023316"/>
    </source>
</evidence>
<evidence type="ECO:0000256" key="3">
    <source>
        <dbReference type="ARBA" id="ARBA00022519"/>
    </source>
</evidence>
<keyword evidence="6 16" id="KW-0645">Protease</keyword>
<dbReference type="GO" id="GO:0043093">
    <property type="term" value="P:FtsZ-dependent cytokinesis"/>
    <property type="evidence" value="ECO:0007669"/>
    <property type="project" value="UniProtKB-UniRule"/>
</dbReference>
<dbReference type="EC" id="3.4.16.4" evidence="16"/>
<keyword evidence="11 16" id="KW-1133">Transmembrane helix</keyword>
<dbReference type="GO" id="GO:0071555">
    <property type="term" value="P:cell wall organization"/>
    <property type="evidence" value="ECO:0007669"/>
    <property type="project" value="UniProtKB-KW"/>
</dbReference>
<dbReference type="Pfam" id="PF03717">
    <property type="entry name" value="PBP_dimer"/>
    <property type="match status" value="1"/>
</dbReference>
<dbReference type="EMBL" id="FOMJ01000003">
    <property type="protein sequence ID" value="SFD25082.1"/>
    <property type="molecule type" value="Genomic_DNA"/>
</dbReference>
<dbReference type="PANTHER" id="PTHR30627:SF1">
    <property type="entry name" value="PEPTIDOGLYCAN D,D-TRANSPEPTIDASE FTSI"/>
    <property type="match status" value="1"/>
</dbReference>
<dbReference type="InterPro" id="IPR005311">
    <property type="entry name" value="PBP_dimer"/>
</dbReference>
<dbReference type="GO" id="GO:0006508">
    <property type="term" value="P:proteolysis"/>
    <property type="evidence" value="ECO:0007669"/>
    <property type="project" value="UniProtKB-KW"/>
</dbReference>
<keyword evidence="5 16" id="KW-0121">Carboxypeptidase</keyword>
<comment type="subcellular location">
    <subcellularLocation>
        <location evidence="1">Membrane</location>
    </subcellularLocation>
</comment>
<evidence type="ECO:0000259" key="17">
    <source>
        <dbReference type="Pfam" id="PF00905"/>
    </source>
</evidence>
<dbReference type="GO" id="GO:0005886">
    <property type="term" value="C:plasma membrane"/>
    <property type="evidence" value="ECO:0007669"/>
    <property type="project" value="UniProtKB-UniRule"/>
</dbReference>
<evidence type="ECO:0000256" key="16">
    <source>
        <dbReference type="HAMAP-Rule" id="MF_02080"/>
    </source>
</evidence>
<dbReference type="UniPathway" id="UPA00219"/>
<dbReference type="Gene3D" id="1.10.150.770">
    <property type="match status" value="1"/>
</dbReference>
<dbReference type="GO" id="GO:0009002">
    <property type="term" value="F:serine-type D-Ala-D-Ala carboxypeptidase activity"/>
    <property type="evidence" value="ECO:0007669"/>
    <property type="project" value="UniProtKB-UniRule"/>
</dbReference>
<sequence length="571" mass="62102">MAGTEPDNGPSPRRLMVVGALLLVGLAVLVGRAVDLQVLDSGFLQSEGDARHLRVVDIPAHRGNILDRHGEPLAVSTPVDSVWVKPEDFLAARERWPELARTLGLDPQRMADFVEARQGRSFVYLRRQVSPEVAREATELGLPGVHLRREYRRYYPTGEVAAQLVGMTDIDEKGIAGLEMAWEEQLSGRVGKKRVIKDRLGHVVEDVERLRPPEPGENLRLTLDRRLQYLAYRELKAAVTRHDAKGGSAVILDARSAEVLAMVNQPSFNPNNRDNASGASGRNRAVTDLLEPGSTIKPFIAAAALASGRFEPDTEVETGNGYHRVAGMEIRDVRGYGTLEVAGVIRKSSNIGAAKIALETPPERLWGTLSALGFGGTSGSGFPGEANGHLGDFFQWGKVERATLGFGYGISTTPLQLARAYTVLARDGVRKPVRFVADRNPGVREQVLDPEVQRAVRRMMEAVVAPGGTGHRADVPGYRVAGKTGTVKKAVAGGYADDRYQALFAGLIPASDPRLVMVVTIDEPRNGEYYGGQVAAPVFSRVMSGAVRLLDIPPDDLDEEQPRLAWREEGQ</sequence>
<keyword evidence="12 16" id="KW-0472">Membrane</keyword>
<dbReference type="HAMAP" id="MF_02080">
    <property type="entry name" value="FtsI_transpept"/>
    <property type="match status" value="1"/>
</dbReference>
<dbReference type="GO" id="GO:0000917">
    <property type="term" value="P:division septum assembly"/>
    <property type="evidence" value="ECO:0007669"/>
    <property type="project" value="UniProtKB-KW"/>
</dbReference>
<evidence type="ECO:0000256" key="11">
    <source>
        <dbReference type="ARBA" id="ARBA00022989"/>
    </source>
</evidence>
<dbReference type="AlphaFoldDB" id="A0A1I1QSV0"/>
<keyword evidence="20" id="KW-1185">Reference proteome</keyword>
<dbReference type="GO" id="GO:0008955">
    <property type="term" value="F:peptidoglycan glycosyltransferase activity"/>
    <property type="evidence" value="ECO:0007669"/>
    <property type="project" value="InterPro"/>
</dbReference>
<dbReference type="InterPro" id="IPR036138">
    <property type="entry name" value="PBP_dimer_sf"/>
</dbReference>
<keyword evidence="7 16" id="KW-0812">Transmembrane</keyword>
<dbReference type="Gene3D" id="3.30.450.330">
    <property type="match status" value="1"/>
</dbReference>
<keyword evidence="9 16" id="KW-0133">Cell shape</keyword>
<organism evidence="19 20">
    <name type="scientific">Thiohalospira halophila DSM 15071</name>
    <dbReference type="NCBI Taxonomy" id="1123397"/>
    <lineage>
        <taxon>Bacteria</taxon>
        <taxon>Pseudomonadati</taxon>
        <taxon>Pseudomonadota</taxon>
        <taxon>Gammaproteobacteria</taxon>
        <taxon>Thiohalospirales</taxon>
        <taxon>Thiohalospiraceae</taxon>
        <taxon>Thiohalospira</taxon>
    </lineage>
</organism>
<evidence type="ECO:0000259" key="18">
    <source>
        <dbReference type="Pfam" id="PF03717"/>
    </source>
</evidence>
<comment type="function">
    <text evidence="16">Catalyzes cross-linking of the peptidoglycan cell wall at the division septum.</text>
</comment>
<comment type="pathway">
    <text evidence="16">Cell wall biogenesis; peptidoglycan biosynthesis.</text>
</comment>
<dbReference type="InterPro" id="IPR037532">
    <property type="entry name" value="FtsI_transpept"/>
</dbReference>
<reference evidence="19 20" key="1">
    <citation type="submission" date="2016-10" db="EMBL/GenBank/DDBJ databases">
        <authorList>
            <person name="de Groot N.N."/>
        </authorList>
    </citation>
    <scope>NUCLEOTIDE SEQUENCE [LARGE SCALE GENOMIC DNA]</scope>
    <source>
        <strain evidence="19 20">HL3</strain>
    </source>
</reference>
<dbReference type="InterPro" id="IPR001460">
    <property type="entry name" value="PCN-bd_Tpept"/>
</dbReference>
<evidence type="ECO:0000256" key="9">
    <source>
        <dbReference type="ARBA" id="ARBA00022960"/>
    </source>
</evidence>
<evidence type="ECO:0000313" key="19">
    <source>
        <dbReference type="EMBL" id="SFD25082.1"/>
    </source>
</evidence>
<evidence type="ECO:0000256" key="7">
    <source>
        <dbReference type="ARBA" id="ARBA00022692"/>
    </source>
</evidence>
<keyword evidence="8 16" id="KW-0378">Hydrolase</keyword>
<dbReference type="Pfam" id="PF00905">
    <property type="entry name" value="Transpeptidase"/>
    <property type="match status" value="1"/>
</dbReference>
<dbReference type="GO" id="GO:0009252">
    <property type="term" value="P:peptidoglycan biosynthetic process"/>
    <property type="evidence" value="ECO:0007669"/>
    <property type="project" value="UniProtKB-UniRule"/>
</dbReference>
<dbReference type="PANTHER" id="PTHR30627">
    <property type="entry name" value="PEPTIDOGLYCAN D,D-TRANSPEPTIDASE"/>
    <property type="match status" value="1"/>
</dbReference>
<evidence type="ECO:0000256" key="8">
    <source>
        <dbReference type="ARBA" id="ARBA00022801"/>
    </source>
</evidence>
<dbReference type="InterPro" id="IPR050515">
    <property type="entry name" value="Beta-lactam/transpept"/>
</dbReference>
<protein>
    <recommendedName>
        <fullName evidence="16">Peptidoglycan D,D-transpeptidase FtsI</fullName>
        <ecNumber evidence="16">3.4.16.4</ecNumber>
    </recommendedName>
    <alternativeName>
        <fullName evidence="16">Penicillin-binding protein 3</fullName>
        <shortName evidence="16">PBP-3</shortName>
    </alternativeName>
</protein>
<feature type="domain" description="Penicillin-binding protein transpeptidase" evidence="17">
    <location>
        <begin position="247"/>
        <end position="543"/>
    </location>
</feature>
<keyword evidence="3 16" id="KW-0997">Cell inner membrane</keyword>
<dbReference type="GO" id="GO:0008360">
    <property type="term" value="P:regulation of cell shape"/>
    <property type="evidence" value="ECO:0007669"/>
    <property type="project" value="UniProtKB-KW"/>
</dbReference>
<evidence type="ECO:0000256" key="6">
    <source>
        <dbReference type="ARBA" id="ARBA00022670"/>
    </source>
</evidence>
<comment type="catalytic activity">
    <reaction evidence="16">
        <text>Preferential cleavage: (Ac)2-L-Lys-D-Ala-|-D-Ala. Also transpeptidation of peptidyl-alanyl moieties that are N-acyl substituents of D-alanine.</text>
        <dbReference type="EC" id="3.4.16.4"/>
    </reaction>
</comment>
<evidence type="ECO:0000256" key="2">
    <source>
        <dbReference type="ARBA" id="ARBA00022475"/>
    </source>
</evidence>
<evidence type="ECO:0000256" key="10">
    <source>
        <dbReference type="ARBA" id="ARBA00022984"/>
    </source>
</evidence>
<evidence type="ECO:0000256" key="4">
    <source>
        <dbReference type="ARBA" id="ARBA00022618"/>
    </source>
</evidence>